<keyword evidence="7" id="KW-0346">Stress response</keyword>
<accession>A0A173X8B1</accession>
<proteinExistence type="inferred from homology"/>
<evidence type="ECO:0000313" key="9">
    <source>
        <dbReference type="EMBL" id="CUQ27287.1"/>
    </source>
</evidence>
<dbReference type="SUPFAM" id="SSF64397">
    <property type="entry name" value="Hsp33 domain"/>
    <property type="match status" value="1"/>
</dbReference>
<dbReference type="GO" id="GO:0005737">
    <property type="term" value="C:cytoplasm"/>
    <property type="evidence" value="ECO:0007669"/>
    <property type="project" value="UniProtKB-SubCell"/>
</dbReference>
<keyword evidence="4 6" id="KW-0143">Chaperone</keyword>
<dbReference type="STRING" id="657314.CK5_20240"/>
<evidence type="ECO:0000256" key="6">
    <source>
        <dbReference type="HAMAP-Rule" id="MF_00117"/>
    </source>
</evidence>
<dbReference type="Gene3D" id="3.90.1280.10">
    <property type="entry name" value="HSP33 redox switch-like"/>
    <property type="match status" value="1"/>
</dbReference>
<sequence>MNDYIIRAIAANDQIRAFAAVTTETVETARQDHNTSPVATAALGRLLTAGAMMGTMMKGDKDILTLQIKAGGPLEGITVTADSKGRVKGYVGNPDVCIPANSKGKLDVAGAVGVGFMNVIKDMGLKEPYVGQVALQTSEIAEDLTYYFATSEQVPSAVGLGVLMNKDNTVRQAGGFIVQLMPFAEESTIAKLEENVQKITSVTNLLEEGHTPESLLEKVLEGFDMEINEKVPTEFYCNCSRERVEKALISIGRKELNEMIQEGKSIEMNCHFCNKNYEFTVEELKEILRKCK</sequence>
<evidence type="ECO:0000256" key="4">
    <source>
        <dbReference type="ARBA" id="ARBA00023186"/>
    </source>
</evidence>
<dbReference type="EMBL" id="CZBP01000025">
    <property type="protein sequence ID" value="CUQ27287.1"/>
    <property type="molecule type" value="Genomic_DNA"/>
</dbReference>
<dbReference type="InterPro" id="IPR000397">
    <property type="entry name" value="Heat_shock_Hsp33"/>
</dbReference>
<comment type="function">
    <text evidence="6">Redox regulated molecular chaperone. Protects both thermally unfolding and oxidatively damaged proteins from irreversible aggregation. Plays an important role in the bacterial defense system toward oxidative stress.</text>
</comment>
<feature type="disulfide bond" description="Redox-active" evidence="6">
    <location>
        <begin position="270"/>
        <end position="273"/>
    </location>
</feature>
<dbReference type="Proteomes" id="UP000095645">
    <property type="component" value="Unassembled WGS sequence"/>
</dbReference>
<dbReference type="GO" id="GO:0044183">
    <property type="term" value="F:protein folding chaperone"/>
    <property type="evidence" value="ECO:0007669"/>
    <property type="project" value="TreeGrafter"/>
</dbReference>
<comment type="PTM">
    <text evidence="6">Under oxidizing conditions two disulfide bonds are formed involving the reactive cysteines. Under reducing conditions zinc is bound to the reactive cysteines and the protein is inactive.</text>
</comment>
<evidence type="ECO:0000256" key="2">
    <source>
        <dbReference type="ARBA" id="ARBA00022833"/>
    </source>
</evidence>
<dbReference type="GO" id="GO:0051082">
    <property type="term" value="F:unfolded protein binding"/>
    <property type="evidence" value="ECO:0007669"/>
    <property type="project" value="UniProtKB-UniRule"/>
</dbReference>
<name>A0A173X8B1_9FIRM</name>
<dbReference type="InterPro" id="IPR016153">
    <property type="entry name" value="Heat_shock_Hsp33_N"/>
</dbReference>
<comment type="similarity">
    <text evidence="6">Belongs to the HSP33 family.</text>
</comment>
<evidence type="ECO:0000256" key="5">
    <source>
        <dbReference type="ARBA" id="ARBA00023284"/>
    </source>
</evidence>
<evidence type="ECO:0000256" key="3">
    <source>
        <dbReference type="ARBA" id="ARBA00023157"/>
    </source>
</evidence>
<protein>
    <recommendedName>
        <fullName evidence="6">33 kDa chaperonin</fullName>
    </recommendedName>
    <alternativeName>
        <fullName evidence="6">Heat shock protein 33 homolog</fullName>
        <shortName evidence="6">HSP33</shortName>
    </alternativeName>
</protein>
<keyword evidence="2 6" id="KW-0862">Zinc</keyword>
<evidence type="ECO:0000313" key="10">
    <source>
        <dbReference type="Proteomes" id="UP000095447"/>
    </source>
</evidence>
<comment type="subcellular location">
    <subcellularLocation>
        <location evidence="6">Cytoplasm</location>
    </subcellularLocation>
</comment>
<keyword evidence="5 6" id="KW-0676">Redox-active center</keyword>
<dbReference type="PIRSF" id="PIRSF005261">
    <property type="entry name" value="Heat_shock_Hsp33"/>
    <property type="match status" value="1"/>
</dbReference>
<evidence type="ECO:0000256" key="1">
    <source>
        <dbReference type="ARBA" id="ARBA00022490"/>
    </source>
</evidence>
<dbReference type="PANTHER" id="PTHR30111:SF1">
    <property type="entry name" value="33 KDA CHAPERONIN"/>
    <property type="match status" value="1"/>
</dbReference>
<dbReference type="InterPro" id="IPR016154">
    <property type="entry name" value="Heat_shock_Hsp33_C"/>
</dbReference>
<evidence type="ECO:0000313" key="8">
    <source>
        <dbReference type="EMBL" id="CUN47855.1"/>
    </source>
</evidence>
<dbReference type="Pfam" id="PF01430">
    <property type="entry name" value="HSP33"/>
    <property type="match status" value="1"/>
</dbReference>
<dbReference type="PANTHER" id="PTHR30111">
    <property type="entry name" value="33 KDA CHAPERONIN"/>
    <property type="match status" value="1"/>
</dbReference>
<dbReference type="Gene3D" id="3.55.30.10">
    <property type="entry name" value="Hsp33 domain"/>
    <property type="match status" value="1"/>
</dbReference>
<keyword evidence="1 6" id="KW-0963">Cytoplasm</keyword>
<dbReference type="RefSeq" id="WP_008706643.1">
    <property type="nucleotide sequence ID" value="NZ_CYZA01000001.1"/>
</dbReference>
<gene>
    <name evidence="6 7" type="primary">hslO</name>
    <name evidence="7" type="ORF">ERS852395_00480</name>
    <name evidence="8" type="ORF">ERS852476_00230</name>
    <name evidence="9" type="ORF">ERS852569_02799</name>
</gene>
<keyword evidence="3 6" id="KW-1015">Disulfide bond</keyword>
<reference evidence="10 11" key="1">
    <citation type="submission" date="2015-09" db="EMBL/GenBank/DDBJ databases">
        <authorList>
            <consortium name="Pathogen Informatics"/>
        </authorList>
    </citation>
    <scope>NUCLEOTIDE SEQUENCE [LARGE SCALE GENOMIC DNA]</scope>
    <source>
        <strain evidence="7 10">2789STDY5608838</strain>
        <strain evidence="8 11">2789STDY5834861</strain>
        <strain evidence="9 12">2789STDY5834957</strain>
    </source>
</reference>
<evidence type="ECO:0000313" key="12">
    <source>
        <dbReference type="Proteomes" id="UP000095762"/>
    </source>
</evidence>
<dbReference type="GO" id="GO:0042026">
    <property type="term" value="P:protein refolding"/>
    <property type="evidence" value="ECO:0007669"/>
    <property type="project" value="TreeGrafter"/>
</dbReference>
<feature type="disulfide bond" description="Redox-active" evidence="6">
    <location>
        <begin position="237"/>
        <end position="239"/>
    </location>
</feature>
<dbReference type="CDD" id="cd00498">
    <property type="entry name" value="Hsp33"/>
    <property type="match status" value="1"/>
</dbReference>
<dbReference type="EMBL" id="CYZA01000001">
    <property type="protein sequence ID" value="CUN47510.1"/>
    <property type="molecule type" value="Genomic_DNA"/>
</dbReference>
<dbReference type="GeneID" id="75080002"/>
<evidence type="ECO:0000313" key="11">
    <source>
        <dbReference type="Proteomes" id="UP000095645"/>
    </source>
</evidence>
<dbReference type="SUPFAM" id="SSF118352">
    <property type="entry name" value="HSP33 redox switch-like"/>
    <property type="match status" value="1"/>
</dbReference>
<dbReference type="HAMAP" id="MF_00117">
    <property type="entry name" value="HslO"/>
    <property type="match status" value="1"/>
</dbReference>
<dbReference type="EMBL" id="CYZP01000002">
    <property type="protein sequence ID" value="CUN47855.1"/>
    <property type="molecule type" value="Genomic_DNA"/>
</dbReference>
<dbReference type="AlphaFoldDB" id="A0A173X8B1"/>
<dbReference type="Proteomes" id="UP000095762">
    <property type="component" value="Unassembled WGS sequence"/>
</dbReference>
<evidence type="ECO:0000313" key="7">
    <source>
        <dbReference type="EMBL" id="CUN47510.1"/>
    </source>
</evidence>
<organism evidence="7 10">
    <name type="scientific">Blautia obeum</name>
    <dbReference type="NCBI Taxonomy" id="40520"/>
    <lineage>
        <taxon>Bacteria</taxon>
        <taxon>Bacillati</taxon>
        <taxon>Bacillota</taxon>
        <taxon>Clostridia</taxon>
        <taxon>Lachnospirales</taxon>
        <taxon>Lachnospiraceae</taxon>
        <taxon>Blautia</taxon>
    </lineage>
</organism>
<dbReference type="Proteomes" id="UP000095447">
    <property type="component" value="Unassembled WGS sequence"/>
</dbReference>
<dbReference type="NCBIfam" id="NF001033">
    <property type="entry name" value="PRK00114.1"/>
    <property type="match status" value="1"/>
</dbReference>